<dbReference type="OrthoDB" id="5986014at2759"/>
<dbReference type="CDD" id="cd00198">
    <property type="entry name" value="vWFA"/>
    <property type="match status" value="1"/>
</dbReference>
<keyword evidence="2" id="KW-1185">Reference proteome</keyword>
<dbReference type="InterPro" id="IPR038765">
    <property type="entry name" value="Papain-like_cys_pep_sf"/>
</dbReference>
<dbReference type="Gene3D" id="3.90.70.10">
    <property type="entry name" value="Cysteine proteinases"/>
    <property type="match status" value="1"/>
</dbReference>
<accession>A0A8B6BM67</accession>
<evidence type="ECO:0000313" key="2">
    <source>
        <dbReference type="Proteomes" id="UP000596742"/>
    </source>
</evidence>
<proteinExistence type="predicted"/>
<reference evidence="1" key="1">
    <citation type="submission" date="2018-11" db="EMBL/GenBank/DDBJ databases">
        <authorList>
            <person name="Alioto T."/>
            <person name="Alioto T."/>
        </authorList>
    </citation>
    <scope>NUCLEOTIDE SEQUENCE</scope>
</reference>
<name>A0A8B6BM67_MYTGA</name>
<evidence type="ECO:0000313" key="1">
    <source>
        <dbReference type="EMBL" id="VDH92883.1"/>
    </source>
</evidence>
<gene>
    <name evidence="1" type="ORF">MGAL_10B087008</name>
</gene>
<sequence length="681" mass="77345">MSTLVGILLDVSASMREQAKGCFDEEGGEWARSVFKVIDGLIKHDVSSNNHVFAIGVGGCGDQTFDILKTIKQFQDRRQNEMYSQSYDEILEKIFTVLEKGGAFKIRKWVQPEVIKNAVTIEMADLMLHQLQTNAEFLEKFVHKCLPSACRHLTSQSAKESLIGWVFNGVCYVAQNICTYTATKIFTAAEEDVLEVEKRAKSCLLKPVQDVYSVHEASTIVHGYVDEKELTDERLDELMELVEPFIYGRTPLYSAIEEATTVFLKDQFSDHKKLLFVLSDGDPTDKGELEKASFGFKSLDVTIVTCFITRSNDVEPKRLFSEEHSLWEDGAKFLFRLSSILPTDRVYRSIFVKRGWNIDINNNETRLFIQVNHPDNIHDACDLAKTVVCSQDALSDLLVKVSLDRYINRNTKYLVARDQGDDATCYAFIAATVIHLSIHRIIGREGGWPDFNIILHNIIRCYGTKTASTLNVLKHVCPEYRLQCRKINIEEAMQAITEKRPVVATYRLTDDERQIFSDFFYYNKRGILSKEEINITKRSEKLTPADLSGHAVVLTSFNAECLRLMSSWGDEWADGGFFRVKNAEVLNMQFIDVFWESIDLTCSEEAYYKDHGKKIAQKLIERFIGLQKAEYECPLCKVTSLVTDFDGSLREAICPECNGKFSCGDVGNVLAMNIYLTGLAS</sequence>
<comment type="caution">
    <text evidence="1">The sequence shown here is derived from an EMBL/GenBank/DDBJ whole genome shotgun (WGS) entry which is preliminary data.</text>
</comment>
<organism evidence="1 2">
    <name type="scientific">Mytilus galloprovincialis</name>
    <name type="common">Mediterranean mussel</name>
    <dbReference type="NCBI Taxonomy" id="29158"/>
    <lineage>
        <taxon>Eukaryota</taxon>
        <taxon>Metazoa</taxon>
        <taxon>Spiralia</taxon>
        <taxon>Lophotrochozoa</taxon>
        <taxon>Mollusca</taxon>
        <taxon>Bivalvia</taxon>
        <taxon>Autobranchia</taxon>
        <taxon>Pteriomorphia</taxon>
        <taxon>Mytilida</taxon>
        <taxon>Mytiloidea</taxon>
        <taxon>Mytilidae</taxon>
        <taxon>Mytilinae</taxon>
        <taxon>Mytilus</taxon>
    </lineage>
</organism>
<dbReference type="SUPFAM" id="SSF54001">
    <property type="entry name" value="Cysteine proteinases"/>
    <property type="match status" value="1"/>
</dbReference>
<evidence type="ECO:0008006" key="3">
    <source>
        <dbReference type="Google" id="ProtNLM"/>
    </source>
</evidence>
<dbReference type="Proteomes" id="UP000596742">
    <property type="component" value="Unassembled WGS sequence"/>
</dbReference>
<dbReference type="EMBL" id="UYJE01000389">
    <property type="protein sequence ID" value="VDH92883.1"/>
    <property type="molecule type" value="Genomic_DNA"/>
</dbReference>
<protein>
    <recommendedName>
        <fullName evidence="3">VWFA domain-containing protein</fullName>
    </recommendedName>
</protein>
<dbReference type="Gene3D" id="3.40.50.410">
    <property type="entry name" value="von Willebrand factor, type A domain"/>
    <property type="match status" value="1"/>
</dbReference>
<dbReference type="SUPFAM" id="SSF53300">
    <property type="entry name" value="vWA-like"/>
    <property type="match status" value="1"/>
</dbReference>
<dbReference type="InterPro" id="IPR036465">
    <property type="entry name" value="vWFA_dom_sf"/>
</dbReference>
<dbReference type="AlphaFoldDB" id="A0A8B6BM67"/>